<sequence length="172" mass="19594">MDISDLLPLRISVYYILYSLFCFFLEPTNAGVIQTPRHKVTGKGQEVTLWCEPISGHSAVFWYRQTIVQGLEFLTYFYNQAPIDDSGMPKERFSAQMPNQSHATLKIQSTQPQDSAVYLCASSLDTELQNHSLLRQKPYASPLLSTSQKLFSTVILRFSHNRKYMGLMSSLS</sequence>
<dbReference type="Proteomes" id="UP000694415">
    <property type="component" value="Unplaced"/>
</dbReference>
<evidence type="ECO:0000256" key="1">
    <source>
        <dbReference type="ARBA" id="ARBA00022729"/>
    </source>
</evidence>
<keyword evidence="1" id="KW-0732">Signal</keyword>
<dbReference type="InterPro" id="IPR007110">
    <property type="entry name" value="Ig-like_dom"/>
</dbReference>
<dbReference type="Pfam" id="PF07686">
    <property type="entry name" value="V-set"/>
    <property type="match status" value="1"/>
</dbReference>
<dbReference type="GO" id="GO:0002250">
    <property type="term" value="P:adaptive immune response"/>
    <property type="evidence" value="ECO:0007669"/>
    <property type="project" value="UniProtKB-KW"/>
</dbReference>
<keyword evidence="8" id="KW-0812">Transmembrane</keyword>
<dbReference type="SUPFAM" id="SSF48726">
    <property type="entry name" value="Immunoglobulin"/>
    <property type="match status" value="1"/>
</dbReference>
<dbReference type="GO" id="GO:0007166">
    <property type="term" value="P:cell surface receptor signaling pathway"/>
    <property type="evidence" value="ECO:0007669"/>
    <property type="project" value="TreeGrafter"/>
</dbReference>
<dbReference type="PANTHER" id="PTHR23268:SF14">
    <property type="entry name" value="T CELL RECEPTOR BETA VARIABLE 12-3-RELATED"/>
    <property type="match status" value="1"/>
</dbReference>
<dbReference type="PANTHER" id="PTHR23268">
    <property type="entry name" value="T-CELL RECEPTOR BETA CHAIN"/>
    <property type="match status" value="1"/>
</dbReference>
<keyword evidence="7" id="KW-1279">T cell receptor</keyword>
<reference evidence="10" key="1">
    <citation type="submission" date="2025-08" db="UniProtKB">
        <authorList>
            <consortium name="Ensembl"/>
        </authorList>
    </citation>
    <scope>IDENTIFICATION</scope>
</reference>
<dbReference type="AlphaFoldDB" id="A0A8C6GD11"/>
<keyword evidence="2" id="KW-0391">Immunity</keyword>
<dbReference type="InterPro" id="IPR013106">
    <property type="entry name" value="Ig_V-set"/>
</dbReference>
<dbReference type="SMART" id="SM00406">
    <property type="entry name" value="IGv"/>
    <property type="match status" value="1"/>
</dbReference>
<evidence type="ECO:0000313" key="11">
    <source>
        <dbReference type="Proteomes" id="UP000694415"/>
    </source>
</evidence>
<feature type="domain" description="Ig-like" evidence="9">
    <location>
        <begin position="27"/>
        <end position="120"/>
    </location>
</feature>
<dbReference type="GeneTree" id="ENSGT00940000162707"/>
<keyword evidence="6" id="KW-0393">Immunoglobulin domain</keyword>
<keyword evidence="8" id="KW-0472">Membrane</keyword>
<keyword evidence="4" id="KW-1015">Disulfide bond</keyword>
<evidence type="ECO:0000256" key="2">
    <source>
        <dbReference type="ARBA" id="ARBA00022859"/>
    </source>
</evidence>
<protein>
    <recommendedName>
        <fullName evidence="9">Ig-like domain-containing protein</fullName>
    </recommendedName>
</protein>
<evidence type="ECO:0000259" key="9">
    <source>
        <dbReference type="PROSITE" id="PS50835"/>
    </source>
</evidence>
<keyword evidence="11" id="KW-1185">Reference proteome</keyword>
<dbReference type="Gene3D" id="2.60.40.10">
    <property type="entry name" value="Immunoglobulins"/>
    <property type="match status" value="1"/>
</dbReference>
<proteinExistence type="predicted"/>
<evidence type="ECO:0000256" key="7">
    <source>
        <dbReference type="ARBA" id="ARBA00043266"/>
    </source>
</evidence>
<name>A0A8C6GD11_MUSSI</name>
<dbReference type="GO" id="GO:0042101">
    <property type="term" value="C:T cell receptor complex"/>
    <property type="evidence" value="ECO:0007669"/>
    <property type="project" value="UniProtKB-KW"/>
</dbReference>
<evidence type="ECO:0000256" key="5">
    <source>
        <dbReference type="ARBA" id="ARBA00023170"/>
    </source>
</evidence>
<dbReference type="InterPro" id="IPR050413">
    <property type="entry name" value="TCR_beta_variable"/>
</dbReference>
<organism evidence="10 11">
    <name type="scientific">Mus spicilegus</name>
    <name type="common">Mound-building mouse</name>
    <dbReference type="NCBI Taxonomy" id="10103"/>
    <lineage>
        <taxon>Eukaryota</taxon>
        <taxon>Metazoa</taxon>
        <taxon>Chordata</taxon>
        <taxon>Craniata</taxon>
        <taxon>Vertebrata</taxon>
        <taxon>Euteleostomi</taxon>
        <taxon>Mammalia</taxon>
        <taxon>Eutheria</taxon>
        <taxon>Euarchontoglires</taxon>
        <taxon>Glires</taxon>
        <taxon>Rodentia</taxon>
        <taxon>Myomorpha</taxon>
        <taxon>Muroidea</taxon>
        <taxon>Muridae</taxon>
        <taxon>Murinae</taxon>
        <taxon>Mus</taxon>
        <taxon>Mus</taxon>
    </lineage>
</organism>
<evidence type="ECO:0000256" key="8">
    <source>
        <dbReference type="SAM" id="Phobius"/>
    </source>
</evidence>
<dbReference type="InterPro" id="IPR003599">
    <property type="entry name" value="Ig_sub"/>
</dbReference>
<dbReference type="InterPro" id="IPR013783">
    <property type="entry name" value="Ig-like_fold"/>
</dbReference>
<dbReference type="Ensembl" id="ENSMSIT00000005350.1">
    <property type="protein sequence ID" value="ENSMSIP00000004214.1"/>
    <property type="gene ID" value="ENSMSIG00000003873.1"/>
</dbReference>
<evidence type="ECO:0000256" key="3">
    <source>
        <dbReference type="ARBA" id="ARBA00023130"/>
    </source>
</evidence>
<keyword evidence="8" id="KW-1133">Transmembrane helix</keyword>
<evidence type="ECO:0000256" key="6">
    <source>
        <dbReference type="ARBA" id="ARBA00023319"/>
    </source>
</evidence>
<keyword evidence="3" id="KW-1064">Adaptive immunity</keyword>
<dbReference type="FunFam" id="2.60.40.10:FF:002491">
    <property type="entry name" value="T cell receptor beta variable 12-4"/>
    <property type="match status" value="1"/>
</dbReference>
<keyword evidence="5" id="KW-0675">Receptor</keyword>
<accession>A0A8C6GD11</accession>
<dbReference type="InterPro" id="IPR036179">
    <property type="entry name" value="Ig-like_dom_sf"/>
</dbReference>
<feature type="transmembrane region" description="Helical" evidence="8">
    <location>
        <begin position="12"/>
        <end position="33"/>
    </location>
</feature>
<evidence type="ECO:0000313" key="10">
    <source>
        <dbReference type="Ensembl" id="ENSMSIP00000004214.1"/>
    </source>
</evidence>
<evidence type="ECO:0000256" key="4">
    <source>
        <dbReference type="ARBA" id="ARBA00023157"/>
    </source>
</evidence>
<reference evidence="10" key="2">
    <citation type="submission" date="2025-09" db="UniProtKB">
        <authorList>
            <consortium name="Ensembl"/>
        </authorList>
    </citation>
    <scope>IDENTIFICATION</scope>
</reference>
<dbReference type="PROSITE" id="PS50835">
    <property type="entry name" value="IG_LIKE"/>
    <property type="match status" value="1"/>
</dbReference>
<dbReference type="SMART" id="SM00409">
    <property type="entry name" value="IG"/>
    <property type="match status" value="1"/>
</dbReference>